<feature type="region of interest" description="Disordered" evidence="1">
    <location>
        <begin position="1"/>
        <end position="98"/>
    </location>
</feature>
<feature type="region of interest" description="Disordered" evidence="1">
    <location>
        <begin position="154"/>
        <end position="192"/>
    </location>
</feature>
<evidence type="ECO:0000313" key="2">
    <source>
        <dbReference type="EMBL" id="THU72335.1"/>
    </source>
</evidence>
<evidence type="ECO:0000256" key="1">
    <source>
        <dbReference type="SAM" id="MobiDB-lite"/>
    </source>
</evidence>
<gene>
    <name evidence="2" type="ORF">C4D60_Mb04t11010</name>
</gene>
<organism evidence="2 3">
    <name type="scientific">Musa balbisiana</name>
    <name type="common">Banana</name>
    <dbReference type="NCBI Taxonomy" id="52838"/>
    <lineage>
        <taxon>Eukaryota</taxon>
        <taxon>Viridiplantae</taxon>
        <taxon>Streptophyta</taxon>
        <taxon>Embryophyta</taxon>
        <taxon>Tracheophyta</taxon>
        <taxon>Spermatophyta</taxon>
        <taxon>Magnoliopsida</taxon>
        <taxon>Liliopsida</taxon>
        <taxon>Zingiberales</taxon>
        <taxon>Musaceae</taxon>
        <taxon>Musa</taxon>
    </lineage>
</organism>
<comment type="caution">
    <text evidence="2">The sequence shown here is derived from an EMBL/GenBank/DDBJ whole genome shotgun (WGS) entry which is preliminary data.</text>
</comment>
<sequence length="192" mass="19968">MARSNLVSRSPRRKDQTRFHGGVRSRDVSGHGGEQSDPMFGSGHRVRGGRVDNEAAMLSGGGEVHIVDPDPGAPDDPKPTAGGLEDVAADLGAAPHDESVAERDLGTELLGGEVVGAVDVREALEEVQPTPAEFLGDQDTGLRVRLAGLLRHRDEPRAAVAEEGGGGEAGVEEGTAGEGEGISRGEDGRHFR</sequence>
<accession>A0A4V4H9N8</accession>
<feature type="compositionally biased region" description="Basic and acidic residues" evidence="1">
    <location>
        <begin position="181"/>
        <end position="192"/>
    </location>
</feature>
<keyword evidence="3" id="KW-1185">Reference proteome</keyword>
<reference evidence="2 3" key="1">
    <citation type="journal article" date="2019" name="Nat. Plants">
        <title>Genome sequencing of Musa balbisiana reveals subgenome evolution and function divergence in polyploid bananas.</title>
        <authorList>
            <person name="Yao X."/>
        </authorList>
    </citation>
    <scope>NUCLEOTIDE SEQUENCE [LARGE SCALE GENOMIC DNA]</scope>
    <source>
        <strain evidence="3">cv. DH-PKW</strain>
        <tissue evidence="2">Leaves</tissue>
    </source>
</reference>
<proteinExistence type="predicted"/>
<dbReference type="EMBL" id="PYDT01000001">
    <property type="protein sequence ID" value="THU72335.1"/>
    <property type="molecule type" value="Genomic_DNA"/>
</dbReference>
<name>A0A4V4H9N8_MUSBA</name>
<feature type="compositionally biased region" description="Basic and acidic residues" evidence="1">
    <location>
        <begin position="13"/>
        <end position="29"/>
    </location>
</feature>
<protein>
    <submittedName>
        <fullName evidence="2">Uncharacterized protein</fullName>
    </submittedName>
</protein>
<dbReference type="Proteomes" id="UP000317650">
    <property type="component" value="Chromosome 4"/>
</dbReference>
<dbReference type="AlphaFoldDB" id="A0A4V4H9N8"/>
<evidence type="ECO:0000313" key="3">
    <source>
        <dbReference type="Proteomes" id="UP000317650"/>
    </source>
</evidence>